<organism evidence="1 2">
    <name type="scientific">Winogradskyella epiphytica</name>
    <dbReference type="NCBI Taxonomy" id="262005"/>
    <lineage>
        <taxon>Bacteria</taxon>
        <taxon>Pseudomonadati</taxon>
        <taxon>Bacteroidota</taxon>
        <taxon>Flavobacteriia</taxon>
        <taxon>Flavobacteriales</taxon>
        <taxon>Flavobacteriaceae</taxon>
        <taxon>Winogradskyella</taxon>
    </lineage>
</organism>
<proteinExistence type="predicted"/>
<gene>
    <name evidence="1" type="ORF">DFQ11_1351</name>
</gene>
<dbReference type="OrthoDB" id="773332at2"/>
<dbReference type="InterPro" id="IPR023162">
    <property type="entry name" value="Apc36109-like_dom_sf"/>
</dbReference>
<keyword evidence="2" id="KW-1185">Reference proteome</keyword>
<dbReference type="Proteomes" id="UP000248054">
    <property type="component" value="Unassembled WGS sequence"/>
</dbReference>
<dbReference type="RefSeq" id="WP_110476677.1">
    <property type="nucleotide sequence ID" value="NZ_BMWQ01000034.1"/>
</dbReference>
<comment type="caution">
    <text evidence="1">The sequence shown here is derived from an EMBL/GenBank/DDBJ whole genome shotgun (WGS) entry which is preliminary data.</text>
</comment>
<name>A0A2V4Y9S4_9FLAO</name>
<dbReference type="AlphaFoldDB" id="A0A2V4Y9S4"/>
<evidence type="ECO:0000313" key="1">
    <source>
        <dbReference type="EMBL" id="PYE78347.1"/>
    </source>
</evidence>
<dbReference type="Gene3D" id="1.10.340.20">
    <property type="entry name" value="Apc36109-like domain"/>
    <property type="match status" value="1"/>
</dbReference>
<accession>A0A2V4Y9S4</accession>
<protein>
    <recommendedName>
        <fullName evidence="3">DUF1871 family protein</fullName>
    </recommendedName>
</protein>
<evidence type="ECO:0008006" key="3">
    <source>
        <dbReference type="Google" id="ProtNLM"/>
    </source>
</evidence>
<reference evidence="1 2" key="1">
    <citation type="submission" date="2018-06" db="EMBL/GenBank/DDBJ databases">
        <title>Genomic Encyclopedia of Type Strains, Phase III (KMG-III): the genomes of soil and plant-associated and newly described type strains.</title>
        <authorList>
            <person name="Whitman W."/>
        </authorList>
    </citation>
    <scope>NUCLEOTIDE SEQUENCE [LARGE SCALE GENOMIC DNA]</scope>
    <source>
        <strain evidence="1 2">CECT 7945</strain>
    </source>
</reference>
<sequence>MRKTELWNQVDRILWEDWDPIGINDSGPEDEYSGYVPSIIKLLNQDADEHKIAKLLLEHANINMGGSTIIEDHLKVAKKLKQLNSK</sequence>
<dbReference type="EMBL" id="QJTD01000035">
    <property type="protein sequence ID" value="PYE78347.1"/>
    <property type="molecule type" value="Genomic_DNA"/>
</dbReference>
<evidence type="ECO:0000313" key="2">
    <source>
        <dbReference type="Proteomes" id="UP000248054"/>
    </source>
</evidence>